<organism evidence="2 3">
    <name type="scientific">Lunatimonas lonarensis</name>
    <dbReference type="NCBI Taxonomy" id="1232681"/>
    <lineage>
        <taxon>Bacteria</taxon>
        <taxon>Pseudomonadati</taxon>
        <taxon>Bacteroidota</taxon>
        <taxon>Cytophagia</taxon>
        <taxon>Cytophagales</taxon>
        <taxon>Cyclobacteriaceae</taxon>
    </lineage>
</organism>
<protein>
    <recommendedName>
        <fullName evidence="1">Type I restriction enzyme R protein N-terminal domain-containing protein</fullName>
    </recommendedName>
</protein>
<name>R7ZSV8_9BACT</name>
<gene>
    <name evidence="2" type="ORF">ADIS_2316</name>
</gene>
<dbReference type="Proteomes" id="UP000013909">
    <property type="component" value="Unassembled WGS sequence"/>
</dbReference>
<accession>R7ZSV8</accession>
<sequence length="117" mass="13365">MLLTPEEWVRQHLIHYFVSTKNYPRSLFVLERGLAYNQLAKRLDILVVDRTGSPFLLVECKAPDVVLSQRTLEQVCTYNQRIQSPNLAISNGIKHVVLAFSPDSQTYVPKSSFPDFG</sequence>
<dbReference type="AlphaFoldDB" id="R7ZSV8"/>
<evidence type="ECO:0000259" key="1">
    <source>
        <dbReference type="Pfam" id="PF13588"/>
    </source>
</evidence>
<keyword evidence="3" id="KW-1185">Reference proteome</keyword>
<dbReference type="InterPro" id="IPR029464">
    <property type="entry name" value="HSDR_N"/>
</dbReference>
<feature type="domain" description="Type I restriction enzyme R protein N-terminal" evidence="1">
    <location>
        <begin position="5"/>
        <end position="114"/>
    </location>
</feature>
<dbReference type="STRING" id="1232681.ADIS_2316"/>
<dbReference type="Pfam" id="PF13588">
    <property type="entry name" value="HSDR_N_2"/>
    <property type="match status" value="1"/>
</dbReference>
<reference evidence="2 3" key="1">
    <citation type="submission" date="2013-02" db="EMBL/GenBank/DDBJ databases">
        <title>A novel strain isolated from Lonar lake, Maharashtra, India.</title>
        <authorList>
            <person name="Singh A."/>
        </authorList>
    </citation>
    <scope>NUCLEOTIDE SEQUENCE [LARGE SCALE GENOMIC DNA]</scope>
    <source>
        <strain evidence="2 3">AK24</strain>
    </source>
</reference>
<dbReference type="EMBL" id="AQHR01000061">
    <property type="protein sequence ID" value="EON77236.1"/>
    <property type="molecule type" value="Genomic_DNA"/>
</dbReference>
<evidence type="ECO:0000313" key="3">
    <source>
        <dbReference type="Proteomes" id="UP000013909"/>
    </source>
</evidence>
<comment type="caution">
    <text evidence="2">The sequence shown here is derived from an EMBL/GenBank/DDBJ whole genome shotgun (WGS) entry which is preliminary data.</text>
</comment>
<dbReference type="PATRIC" id="fig|1288963.3.peg.2308"/>
<evidence type="ECO:0000313" key="2">
    <source>
        <dbReference type="EMBL" id="EON77236.1"/>
    </source>
</evidence>
<proteinExistence type="predicted"/>